<organism evidence="1 2">
    <name type="scientific">Nocardioides aestuarii</name>
    <dbReference type="NCBI Taxonomy" id="252231"/>
    <lineage>
        <taxon>Bacteria</taxon>
        <taxon>Bacillati</taxon>
        <taxon>Actinomycetota</taxon>
        <taxon>Actinomycetes</taxon>
        <taxon>Propionibacteriales</taxon>
        <taxon>Nocardioidaceae</taxon>
        <taxon>Nocardioides</taxon>
    </lineage>
</organism>
<evidence type="ECO:0000313" key="2">
    <source>
        <dbReference type="Proteomes" id="UP001597351"/>
    </source>
</evidence>
<evidence type="ECO:0000313" key="1">
    <source>
        <dbReference type="EMBL" id="MFD1948430.1"/>
    </source>
</evidence>
<keyword evidence="2" id="KW-1185">Reference proteome</keyword>
<dbReference type="RefSeq" id="WP_343920475.1">
    <property type="nucleotide sequence ID" value="NZ_BAAAJT010000002.1"/>
</dbReference>
<sequence>MPNFCVNKLAQPTGDHEVHDLTAGCSNLPAPSSRLALGNHASCHGAVRAATGHYRQVDGCYFCAPACHTR</sequence>
<dbReference type="Proteomes" id="UP001597351">
    <property type="component" value="Unassembled WGS sequence"/>
</dbReference>
<protein>
    <submittedName>
        <fullName evidence="1">Uncharacterized protein</fullName>
    </submittedName>
</protein>
<gene>
    <name evidence="1" type="ORF">ACFSDE_16625</name>
</gene>
<name>A0ABW4TR87_9ACTN</name>
<proteinExistence type="predicted"/>
<comment type="caution">
    <text evidence="1">The sequence shown here is derived from an EMBL/GenBank/DDBJ whole genome shotgun (WGS) entry which is preliminary data.</text>
</comment>
<reference evidence="2" key="1">
    <citation type="journal article" date="2019" name="Int. J. Syst. Evol. Microbiol.">
        <title>The Global Catalogue of Microorganisms (GCM) 10K type strain sequencing project: providing services to taxonomists for standard genome sequencing and annotation.</title>
        <authorList>
            <consortium name="The Broad Institute Genomics Platform"/>
            <consortium name="The Broad Institute Genome Sequencing Center for Infectious Disease"/>
            <person name="Wu L."/>
            <person name="Ma J."/>
        </authorList>
    </citation>
    <scope>NUCLEOTIDE SEQUENCE [LARGE SCALE GENOMIC DNA]</scope>
    <source>
        <strain evidence="2">CGMCC 1.12477</strain>
    </source>
</reference>
<dbReference type="EMBL" id="JBHUGD010000003">
    <property type="protein sequence ID" value="MFD1948430.1"/>
    <property type="molecule type" value="Genomic_DNA"/>
</dbReference>
<accession>A0ABW4TR87</accession>